<comment type="caution">
    <text evidence="3">The sequence shown here is derived from an EMBL/GenBank/DDBJ whole genome shotgun (WGS) entry which is preliminary data.</text>
</comment>
<feature type="transmembrane region" description="Helical" evidence="1">
    <location>
        <begin position="45"/>
        <end position="66"/>
    </location>
</feature>
<evidence type="ECO:0000256" key="1">
    <source>
        <dbReference type="SAM" id="Phobius"/>
    </source>
</evidence>
<proteinExistence type="predicted"/>
<name>A0A0L8MCB0_STRVG</name>
<sequence length="76" mass="7696">GKPFGSVLVWAVGIGLVCMMLWRLSEAVFGAAGPDGGKPLKRLAAAGRTVFYGVVAFSVLSFAAGGGGHSGDQQSR</sequence>
<keyword evidence="1" id="KW-1133">Transmembrane helix</keyword>
<accession>A0A0L8MCB0</accession>
<feature type="non-terminal residue" evidence="3">
    <location>
        <position position="76"/>
    </location>
</feature>
<gene>
    <name evidence="3" type="ORF">ADK75_21805</name>
</gene>
<dbReference type="OrthoDB" id="4552598at2"/>
<feature type="non-terminal residue" evidence="3">
    <location>
        <position position="1"/>
    </location>
</feature>
<dbReference type="AlphaFoldDB" id="A0A0L8MCB0"/>
<dbReference type="Pfam" id="PF06724">
    <property type="entry name" value="DUF1206"/>
    <property type="match status" value="1"/>
</dbReference>
<feature type="transmembrane region" description="Helical" evidence="1">
    <location>
        <begin position="7"/>
        <end position="25"/>
    </location>
</feature>
<evidence type="ECO:0000313" key="4">
    <source>
        <dbReference type="Proteomes" id="UP000037084"/>
    </source>
</evidence>
<keyword evidence="1" id="KW-0472">Membrane</keyword>
<dbReference type="EMBL" id="LGUV01000316">
    <property type="protein sequence ID" value="KOG48020.1"/>
    <property type="molecule type" value="Genomic_DNA"/>
</dbReference>
<feature type="domain" description="DUF1206" evidence="2">
    <location>
        <begin position="2"/>
        <end position="29"/>
    </location>
</feature>
<evidence type="ECO:0000259" key="2">
    <source>
        <dbReference type="Pfam" id="PF06724"/>
    </source>
</evidence>
<dbReference type="InterPro" id="IPR009597">
    <property type="entry name" value="DUF1206"/>
</dbReference>
<protein>
    <submittedName>
        <fullName evidence="3">Membrane protein</fullName>
    </submittedName>
</protein>
<evidence type="ECO:0000313" key="3">
    <source>
        <dbReference type="EMBL" id="KOG48020.1"/>
    </source>
</evidence>
<reference evidence="4" key="1">
    <citation type="submission" date="2015-07" db="EMBL/GenBank/DDBJ databases">
        <authorList>
            <consortium name="Consortium for Microbial Forensics and Genomics (microFORGE)"/>
            <person name="Knight B.M."/>
            <person name="Roberts D.P."/>
            <person name="Lin D."/>
            <person name="Hari K."/>
            <person name="Fletcher J."/>
            <person name="Melcher U."/>
            <person name="Blagden T."/>
            <person name="Winegar R.A."/>
        </authorList>
    </citation>
    <scope>NUCLEOTIDE SEQUENCE [LARGE SCALE GENOMIC DNA]</scope>
    <source>
        <strain evidence="4">NRRL B-1447</strain>
    </source>
</reference>
<dbReference type="Proteomes" id="UP000037084">
    <property type="component" value="Unassembled WGS sequence"/>
</dbReference>
<organism evidence="3 4">
    <name type="scientific">Streptomyces virginiae</name>
    <name type="common">Streptomyces cinnamonensis</name>
    <dbReference type="NCBI Taxonomy" id="1961"/>
    <lineage>
        <taxon>Bacteria</taxon>
        <taxon>Bacillati</taxon>
        <taxon>Actinomycetota</taxon>
        <taxon>Actinomycetes</taxon>
        <taxon>Kitasatosporales</taxon>
        <taxon>Streptomycetaceae</taxon>
        <taxon>Streptomyces</taxon>
    </lineage>
</organism>
<keyword evidence="1" id="KW-0812">Transmembrane</keyword>
<dbReference type="RefSeq" id="WP_159040408.1">
    <property type="nucleotide sequence ID" value="NZ_LGUV01000316.1"/>
</dbReference>